<evidence type="ECO:0000313" key="2">
    <source>
        <dbReference type="EMBL" id="KAK6310761.1"/>
    </source>
</evidence>
<proteinExistence type="predicted"/>
<accession>A0AAN8QTN1</accession>
<feature type="compositionally biased region" description="Polar residues" evidence="1">
    <location>
        <begin position="82"/>
        <end position="91"/>
    </location>
</feature>
<reference evidence="2 3" key="1">
    <citation type="submission" date="2021-04" db="EMBL/GenBank/DDBJ databases">
        <authorList>
            <person name="De Guttry C."/>
            <person name="Zahm M."/>
            <person name="Klopp C."/>
            <person name="Cabau C."/>
            <person name="Louis A."/>
            <person name="Berthelot C."/>
            <person name="Parey E."/>
            <person name="Roest Crollius H."/>
            <person name="Montfort J."/>
            <person name="Robinson-Rechavi M."/>
            <person name="Bucao C."/>
            <person name="Bouchez O."/>
            <person name="Gislard M."/>
            <person name="Lluch J."/>
            <person name="Milhes M."/>
            <person name="Lampietro C."/>
            <person name="Lopez Roques C."/>
            <person name="Donnadieu C."/>
            <person name="Braasch I."/>
            <person name="Desvignes T."/>
            <person name="Postlethwait J."/>
            <person name="Bobe J."/>
            <person name="Wedekind C."/>
            <person name="Guiguen Y."/>
        </authorList>
    </citation>
    <scope>NUCLEOTIDE SEQUENCE [LARGE SCALE GENOMIC DNA]</scope>
    <source>
        <strain evidence="2">Cs_M1</strain>
        <tissue evidence="2">Blood</tissue>
    </source>
</reference>
<gene>
    <name evidence="2" type="ORF">J4Q44_G00188160</name>
</gene>
<comment type="caution">
    <text evidence="2">The sequence shown here is derived from an EMBL/GenBank/DDBJ whole genome shotgun (WGS) entry which is preliminary data.</text>
</comment>
<protein>
    <submittedName>
        <fullName evidence="2">Uncharacterized protein</fullName>
    </submittedName>
</protein>
<evidence type="ECO:0000313" key="3">
    <source>
        <dbReference type="Proteomes" id="UP001356427"/>
    </source>
</evidence>
<evidence type="ECO:0000256" key="1">
    <source>
        <dbReference type="SAM" id="MobiDB-lite"/>
    </source>
</evidence>
<dbReference type="AlphaFoldDB" id="A0AAN8QTN1"/>
<feature type="region of interest" description="Disordered" evidence="1">
    <location>
        <begin position="39"/>
        <end position="117"/>
    </location>
</feature>
<dbReference type="EMBL" id="JAGTTL010000016">
    <property type="protein sequence ID" value="KAK6310761.1"/>
    <property type="molecule type" value="Genomic_DNA"/>
</dbReference>
<organism evidence="2 3">
    <name type="scientific">Coregonus suidteri</name>
    <dbReference type="NCBI Taxonomy" id="861788"/>
    <lineage>
        <taxon>Eukaryota</taxon>
        <taxon>Metazoa</taxon>
        <taxon>Chordata</taxon>
        <taxon>Craniata</taxon>
        <taxon>Vertebrata</taxon>
        <taxon>Euteleostomi</taxon>
        <taxon>Actinopterygii</taxon>
        <taxon>Neopterygii</taxon>
        <taxon>Teleostei</taxon>
        <taxon>Protacanthopterygii</taxon>
        <taxon>Salmoniformes</taxon>
        <taxon>Salmonidae</taxon>
        <taxon>Coregoninae</taxon>
        <taxon>Coregonus</taxon>
    </lineage>
</organism>
<name>A0AAN8QTN1_9TELE</name>
<dbReference type="Proteomes" id="UP001356427">
    <property type="component" value="Unassembled WGS sequence"/>
</dbReference>
<dbReference type="PANTHER" id="PTHR34153">
    <property type="entry name" value="SI:CH211-262H13.3-RELATED-RELATED"/>
    <property type="match status" value="1"/>
</dbReference>
<dbReference type="PANTHER" id="PTHR34153:SF2">
    <property type="entry name" value="SI:CH211-262H13.3-RELATED"/>
    <property type="match status" value="1"/>
</dbReference>
<keyword evidence="3" id="KW-1185">Reference proteome</keyword>
<sequence length="191" mass="21786">MKRRKAPVETWSLFDVHIRYTRETYDEARRKLPMAVVHSDLQTEEDDHPAYMKRKERGTNRQITSENDSEDESEPIEKPPRNAQSKTTKGQSLPPAPVIRPPQCSRETPVRVEPLDSQSIQQQPLPVLCEILTSLDTRKQQQLILLQLQRLQLNGSTPSEVPDVTDLGLPLSSLEYLKRVEGTIAGQPDLK</sequence>